<reference evidence="1 2" key="1">
    <citation type="submission" date="2018-03" db="EMBL/GenBank/DDBJ databases">
        <title>Draft genome of Deinococcus sp. OD32.</title>
        <authorList>
            <person name="Wang X.-P."/>
            <person name="Du Z.-J."/>
        </authorList>
    </citation>
    <scope>NUCLEOTIDE SEQUENCE [LARGE SCALE GENOMIC DNA]</scope>
    <source>
        <strain evidence="1 2">OD32</strain>
    </source>
</reference>
<evidence type="ECO:0000313" key="2">
    <source>
        <dbReference type="Proteomes" id="UP000240317"/>
    </source>
</evidence>
<dbReference type="AlphaFoldDB" id="A0A2T3W3B0"/>
<accession>A0A2T3W3B0</accession>
<dbReference type="InterPro" id="IPR022385">
    <property type="entry name" value="Rhs_assc_core"/>
</dbReference>
<dbReference type="PRINTS" id="PR00394">
    <property type="entry name" value="RHSPROTEIN"/>
</dbReference>
<sequence length="335" mass="35173">MVSQYSYDANGRRYSRNLNGDTTTFLYDGINAIQERSGNTTTNFFGAGVDNYFSKSTGEGALTYLKDALGSTLGLVNANGAFSSTYVYGPYGETIQTGNVDSNSNQYAAREKDAGNLYYYRARYYNSELGRFISQDPIGLEGGINWYAYANGNPVQISDPYGLWGTFVQGGVSADAGFLFGGAGASYAVGNVSFNGSRKYESYDSAGGAAYFGPINGSIVKDPSYPQNPGMYQGPGPMFIGAQASGGVSFGITNANNFGDFSGAARTTTLTTPLGSISFGLSKTGIMTLAVSAGNMGIGVSPRVSAGFSLSSFNTETRARPSNAVITPFPSLPCQ</sequence>
<evidence type="ECO:0008006" key="3">
    <source>
        <dbReference type="Google" id="ProtNLM"/>
    </source>
</evidence>
<dbReference type="NCBIfam" id="TIGR03696">
    <property type="entry name" value="Rhs_assc_core"/>
    <property type="match status" value="1"/>
</dbReference>
<comment type="caution">
    <text evidence="1">The sequence shown here is derived from an EMBL/GenBank/DDBJ whole genome shotgun (WGS) entry which is preliminary data.</text>
</comment>
<evidence type="ECO:0000313" key="1">
    <source>
        <dbReference type="EMBL" id="PTA66362.1"/>
    </source>
</evidence>
<keyword evidence="2" id="KW-1185">Reference proteome</keyword>
<proteinExistence type="predicted"/>
<gene>
    <name evidence="1" type="ORF">C8263_18360</name>
</gene>
<dbReference type="Gene3D" id="2.180.10.10">
    <property type="entry name" value="RHS repeat-associated core"/>
    <property type="match status" value="1"/>
</dbReference>
<organism evidence="1 2">
    <name type="scientific">Deinococcus arcticus</name>
    <dbReference type="NCBI Taxonomy" id="2136176"/>
    <lineage>
        <taxon>Bacteria</taxon>
        <taxon>Thermotogati</taxon>
        <taxon>Deinococcota</taxon>
        <taxon>Deinococci</taxon>
        <taxon>Deinococcales</taxon>
        <taxon>Deinococcaceae</taxon>
        <taxon>Deinococcus</taxon>
    </lineage>
</organism>
<protein>
    <recommendedName>
        <fullName evidence="3">RHS repeat-associated core domain-containing protein</fullName>
    </recommendedName>
</protein>
<dbReference type="EMBL" id="PYSV01000038">
    <property type="protein sequence ID" value="PTA66362.1"/>
    <property type="molecule type" value="Genomic_DNA"/>
</dbReference>
<dbReference type="Proteomes" id="UP000240317">
    <property type="component" value="Unassembled WGS sequence"/>
</dbReference>
<name>A0A2T3W3B0_9DEIO</name>
<dbReference type="InterPro" id="IPR050708">
    <property type="entry name" value="T6SS_VgrG/RHS"/>
</dbReference>
<dbReference type="PANTHER" id="PTHR32305">
    <property type="match status" value="1"/>
</dbReference>
<dbReference type="PANTHER" id="PTHR32305:SF15">
    <property type="entry name" value="PROTEIN RHSA-RELATED"/>
    <property type="match status" value="1"/>
</dbReference>